<feature type="transmembrane region" description="Helical" evidence="1">
    <location>
        <begin position="24"/>
        <end position="42"/>
    </location>
</feature>
<dbReference type="InterPro" id="IPR006311">
    <property type="entry name" value="TAT_signal"/>
</dbReference>
<reference evidence="3 4" key="1">
    <citation type="submission" date="2023-02" db="EMBL/GenBank/DDBJ databases">
        <title>Dictyobacter halimunensis sp. nov., a new member of the class Ktedonobacteria from forest soil in a geothermal area.</title>
        <authorList>
            <person name="Rachmania M.K."/>
            <person name="Ningsih F."/>
            <person name="Sakai Y."/>
            <person name="Yabe S."/>
            <person name="Yokota A."/>
            <person name="Sjamsuridzal W."/>
        </authorList>
    </citation>
    <scope>NUCLEOTIDE SEQUENCE [LARGE SCALE GENOMIC DNA]</scope>
    <source>
        <strain evidence="3 4">S3.2.2.5</strain>
    </source>
</reference>
<dbReference type="InterPro" id="IPR025442">
    <property type="entry name" value="DUF4185"/>
</dbReference>
<dbReference type="Proteomes" id="UP001344906">
    <property type="component" value="Unassembled WGS sequence"/>
</dbReference>
<dbReference type="PROSITE" id="PS51318">
    <property type="entry name" value="TAT"/>
    <property type="match status" value="1"/>
</dbReference>
<dbReference type="RefSeq" id="WP_338256956.1">
    <property type="nucleotide sequence ID" value="NZ_BSRI01000002.1"/>
</dbReference>
<dbReference type="EMBL" id="BSRI01000002">
    <property type="protein sequence ID" value="GLV60012.1"/>
    <property type="molecule type" value="Genomic_DNA"/>
</dbReference>
<organism evidence="3 4">
    <name type="scientific">Dictyobacter halimunensis</name>
    <dbReference type="NCBI Taxonomy" id="3026934"/>
    <lineage>
        <taxon>Bacteria</taxon>
        <taxon>Bacillati</taxon>
        <taxon>Chloroflexota</taxon>
        <taxon>Ktedonobacteria</taxon>
        <taxon>Ktedonobacterales</taxon>
        <taxon>Dictyobacteraceae</taxon>
        <taxon>Dictyobacter</taxon>
    </lineage>
</organism>
<keyword evidence="4" id="KW-1185">Reference proteome</keyword>
<evidence type="ECO:0000259" key="2">
    <source>
        <dbReference type="Pfam" id="PF13810"/>
    </source>
</evidence>
<accession>A0ABQ6G4J5</accession>
<keyword evidence="1" id="KW-1133">Transmembrane helix</keyword>
<sequence length="392" mass="43715">MAESKNTDQQVARHEKRGVTRRQLLVQGTAAAVAGSGLLMFAKPAFADTRFQANTTAAAKQLTKGSAGTYMIARENGPGPLNYTDTRWGLNGADLGHMFMHHDKMYMVFGDGFGGPNADPFFSQPHGDWRSNTMAWIDRPQSPQNGLVFSGMITDRPGHAKELLSSQKIPGVENTVIPTYGVSVVDRMFLHYMSVREWGAPGHWTLNYAGLAYSDDEGQNWTKDMSATWPGDSNFGQVAIVEHEEYLYFFGIPGGRYGGVQLARVRPQSILDLAAYQYWNGSSWLTNNLAAAATIVPAPVGELSVRWNSYYKKWIMMYLNDPQYRIVLRTADNLTGPWSPEQVIVTGQQYPQLYAPYITPLWNNGPDVFFTMSMYGPYSVYLMHTTVQSLGK</sequence>
<dbReference type="Pfam" id="PF13810">
    <property type="entry name" value="DUF4185"/>
    <property type="match status" value="1"/>
</dbReference>
<protein>
    <recommendedName>
        <fullName evidence="2">DUF4185 domain-containing protein</fullName>
    </recommendedName>
</protein>
<proteinExistence type="predicted"/>
<gene>
    <name evidence="3" type="ORF">KDH_68350</name>
</gene>
<evidence type="ECO:0000256" key="1">
    <source>
        <dbReference type="SAM" id="Phobius"/>
    </source>
</evidence>
<name>A0ABQ6G4J5_9CHLR</name>
<feature type="domain" description="DUF4185" evidence="2">
    <location>
        <begin position="82"/>
        <end position="384"/>
    </location>
</feature>
<evidence type="ECO:0000313" key="3">
    <source>
        <dbReference type="EMBL" id="GLV60012.1"/>
    </source>
</evidence>
<keyword evidence="1" id="KW-0812">Transmembrane</keyword>
<comment type="caution">
    <text evidence="3">The sequence shown here is derived from an EMBL/GenBank/DDBJ whole genome shotgun (WGS) entry which is preliminary data.</text>
</comment>
<evidence type="ECO:0000313" key="4">
    <source>
        <dbReference type="Proteomes" id="UP001344906"/>
    </source>
</evidence>
<keyword evidence="1" id="KW-0472">Membrane</keyword>